<proteinExistence type="predicted"/>
<evidence type="ECO:0000313" key="1">
    <source>
        <dbReference type="EMBL" id="PSN07757.1"/>
    </source>
</evidence>
<evidence type="ECO:0000313" key="2">
    <source>
        <dbReference type="Proteomes" id="UP000240212"/>
    </source>
</evidence>
<dbReference type="AlphaFoldDB" id="A0A2P8VJN3"/>
<name>A0A2P8VJN3_9ENTR</name>
<gene>
    <name evidence="1" type="ORF">C7G83_11580</name>
</gene>
<keyword evidence="2" id="KW-1185">Reference proteome</keyword>
<sequence length="73" mass="8004">MLTVELTSRNPGFSLAEDTDDLFVGKTLPHRDVFMWLMKTLLTSVCINQWGAGQLFSDPSSLLCSLPVITTSG</sequence>
<protein>
    <submittedName>
        <fullName evidence="1">Uncharacterized protein</fullName>
    </submittedName>
</protein>
<accession>A0A2P8VJN3</accession>
<dbReference type="OrthoDB" id="6634000at2"/>
<comment type="caution">
    <text evidence="1">The sequence shown here is derived from an EMBL/GenBank/DDBJ whole genome shotgun (WGS) entry which is preliminary data.</text>
</comment>
<organism evidence="1 2">
    <name type="scientific">Siccibacter turicensis</name>
    <dbReference type="NCBI Taxonomy" id="357233"/>
    <lineage>
        <taxon>Bacteria</taxon>
        <taxon>Pseudomonadati</taxon>
        <taxon>Pseudomonadota</taxon>
        <taxon>Gammaproteobacteria</taxon>
        <taxon>Enterobacterales</taxon>
        <taxon>Enterobacteriaceae</taxon>
        <taxon>Siccibacter</taxon>
    </lineage>
</organism>
<dbReference type="EMBL" id="PYEP01000004">
    <property type="protein sequence ID" value="PSN07757.1"/>
    <property type="molecule type" value="Genomic_DNA"/>
</dbReference>
<reference evidence="1 2" key="1">
    <citation type="submission" date="2018-03" db="EMBL/GenBank/DDBJ databases">
        <title>Draft genome sequence of the first documented clinical Siccibacter turicensis isolate in Austria.</title>
        <authorList>
            <person name="Lepuschitz S."/>
            <person name="Pekard-Amenitsch S."/>
            <person name="Haunold R."/>
            <person name="Schill S."/>
            <person name="Mach R."/>
            <person name="Allerberger F."/>
            <person name="Ruppitsch W."/>
            <person name="Forsythe S.J."/>
        </authorList>
    </citation>
    <scope>NUCLEOTIDE SEQUENCE [LARGE SCALE GENOMIC DNA]</scope>
    <source>
        <strain evidence="1 2">6100069499-17</strain>
    </source>
</reference>
<dbReference type="Proteomes" id="UP000240212">
    <property type="component" value="Unassembled WGS sequence"/>
</dbReference>